<dbReference type="RefSeq" id="WP_120353233.1">
    <property type="nucleotide sequence ID" value="NZ_RAQO01000002.1"/>
</dbReference>
<name>A0A420ELB6_9ALTE</name>
<dbReference type="Gene3D" id="1.10.10.10">
    <property type="entry name" value="Winged helix-like DNA-binding domain superfamily/Winged helix DNA-binding domain"/>
    <property type="match status" value="1"/>
</dbReference>
<keyword evidence="1" id="KW-0805">Transcription regulation</keyword>
<comment type="caution">
    <text evidence="5">The sequence shown here is derived from an EMBL/GenBank/DDBJ whole genome shotgun (WGS) entry which is preliminary data.</text>
</comment>
<dbReference type="InterPro" id="IPR036388">
    <property type="entry name" value="WH-like_DNA-bd_sf"/>
</dbReference>
<dbReference type="SMART" id="SM00866">
    <property type="entry name" value="UTRA"/>
    <property type="match status" value="1"/>
</dbReference>
<organism evidence="5 6">
    <name type="scientific">Alginatibacterium sediminis</name>
    <dbReference type="NCBI Taxonomy" id="2164068"/>
    <lineage>
        <taxon>Bacteria</taxon>
        <taxon>Pseudomonadati</taxon>
        <taxon>Pseudomonadota</taxon>
        <taxon>Gammaproteobacteria</taxon>
        <taxon>Alteromonadales</taxon>
        <taxon>Alteromonadaceae</taxon>
        <taxon>Alginatibacterium</taxon>
    </lineage>
</organism>
<accession>A0A420ELB6</accession>
<dbReference type="GO" id="GO:0003677">
    <property type="term" value="F:DNA binding"/>
    <property type="evidence" value="ECO:0007669"/>
    <property type="project" value="UniProtKB-KW"/>
</dbReference>
<dbReference type="OrthoDB" id="5450856at2"/>
<dbReference type="InterPro" id="IPR011663">
    <property type="entry name" value="UTRA"/>
</dbReference>
<dbReference type="InterPro" id="IPR028978">
    <property type="entry name" value="Chorismate_lyase_/UTRA_dom_sf"/>
</dbReference>
<dbReference type="PANTHER" id="PTHR44846:SF16">
    <property type="entry name" value="TRANSCRIPTIONAL REGULATOR PHNF-RELATED"/>
    <property type="match status" value="1"/>
</dbReference>
<proteinExistence type="predicted"/>
<evidence type="ECO:0000256" key="3">
    <source>
        <dbReference type="ARBA" id="ARBA00023163"/>
    </source>
</evidence>
<dbReference type="PANTHER" id="PTHR44846">
    <property type="entry name" value="MANNOSYL-D-GLYCERATE TRANSPORT/METABOLISM SYSTEM REPRESSOR MNGR-RELATED"/>
    <property type="match status" value="1"/>
</dbReference>
<dbReference type="InterPro" id="IPR036390">
    <property type="entry name" value="WH_DNA-bd_sf"/>
</dbReference>
<keyword evidence="6" id="KW-1185">Reference proteome</keyword>
<dbReference type="InterPro" id="IPR000524">
    <property type="entry name" value="Tscrpt_reg_HTH_GntR"/>
</dbReference>
<dbReference type="SUPFAM" id="SSF46785">
    <property type="entry name" value="Winged helix' DNA-binding domain"/>
    <property type="match status" value="1"/>
</dbReference>
<reference evidence="5 6" key="1">
    <citation type="submission" date="2018-09" db="EMBL/GenBank/DDBJ databases">
        <authorList>
            <person name="Wang Z."/>
        </authorList>
    </citation>
    <scope>NUCLEOTIDE SEQUENCE [LARGE SCALE GENOMIC DNA]</scope>
    <source>
        <strain evidence="5 6">ALS 81</strain>
    </source>
</reference>
<dbReference type="Proteomes" id="UP000286482">
    <property type="component" value="Unassembled WGS sequence"/>
</dbReference>
<dbReference type="InterPro" id="IPR050679">
    <property type="entry name" value="Bact_HTH_transcr_reg"/>
</dbReference>
<keyword evidence="2" id="KW-0238">DNA-binding</keyword>
<dbReference type="EMBL" id="RAQO01000002">
    <property type="protein sequence ID" value="RKF21430.1"/>
    <property type="molecule type" value="Genomic_DNA"/>
</dbReference>
<dbReference type="PROSITE" id="PS50949">
    <property type="entry name" value="HTH_GNTR"/>
    <property type="match status" value="1"/>
</dbReference>
<evidence type="ECO:0000256" key="1">
    <source>
        <dbReference type="ARBA" id="ARBA00023015"/>
    </source>
</evidence>
<dbReference type="NCBIfam" id="TIGR02325">
    <property type="entry name" value="C_P_lyase_phnF"/>
    <property type="match status" value="1"/>
</dbReference>
<keyword evidence="3" id="KW-0804">Transcription</keyword>
<evidence type="ECO:0000259" key="4">
    <source>
        <dbReference type="PROSITE" id="PS50949"/>
    </source>
</evidence>
<dbReference type="SMART" id="SM00345">
    <property type="entry name" value="HTH_GNTR"/>
    <property type="match status" value="1"/>
</dbReference>
<evidence type="ECO:0000313" key="6">
    <source>
        <dbReference type="Proteomes" id="UP000286482"/>
    </source>
</evidence>
<dbReference type="SUPFAM" id="SSF64288">
    <property type="entry name" value="Chorismate lyase-like"/>
    <property type="match status" value="1"/>
</dbReference>
<dbReference type="CDD" id="cd07377">
    <property type="entry name" value="WHTH_GntR"/>
    <property type="match status" value="1"/>
</dbReference>
<sequence length="232" mass="26674">MPLYLDIALSLEQEISKYYQFGEQLPAEQDLAKRYGVNRHTLRRAVDELVRQGWLLRQQGKRLQVLRKPVRYALHSGARFTDSFRLAGASPKTEVLSYSTQRADERCALNLGVAKDSNILLIQTLRYVDEVPVSLISHHIIDGPHRHTLSQFREGSLHHLLNQQCQIKLKRSRTLVNLASANNDESRKLNTVKSAPLLCLYTLNRDIQGRPFEYSISKNRAELVELCMEHDT</sequence>
<gene>
    <name evidence="5" type="primary">phnF</name>
    <name evidence="5" type="ORF">DBZ36_01920</name>
</gene>
<dbReference type="InterPro" id="IPR012702">
    <property type="entry name" value="CP_lyase_PhnF"/>
</dbReference>
<dbReference type="AlphaFoldDB" id="A0A420ELB6"/>
<dbReference type="GO" id="GO:0003700">
    <property type="term" value="F:DNA-binding transcription factor activity"/>
    <property type="evidence" value="ECO:0007669"/>
    <property type="project" value="InterPro"/>
</dbReference>
<feature type="domain" description="HTH gntR-type" evidence="4">
    <location>
        <begin position="1"/>
        <end position="68"/>
    </location>
</feature>
<evidence type="ECO:0000256" key="2">
    <source>
        <dbReference type="ARBA" id="ARBA00023125"/>
    </source>
</evidence>
<dbReference type="Pfam" id="PF07702">
    <property type="entry name" value="UTRA"/>
    <property type="match status" value="1"/>
</dbReference>
<dbReference type="Pfam" id="PF00392">
    <property type="entry name" value="GntR"/>
    <property type="match status" value="1"/>
</dbReference>
<protein>
    <submittedName>
        <fullName evidence="5">Phosphonate metabolism transcriptional regulator PhnF</fullName>
    </submittedName>
</protein>
<dbReference type="Gene3D" id="3.40.1410.10">
    <property type="entry name" value="Chorismate lyase-like"/>
    <property type="match status" value="1"/>
</dbReference>
<evidence type="ECO:0000313" key="5">
    <source>
        <dbReference type="EMBL" id="RKF21430.1"/>
    </source>
</evidence>
<dbReference type="PRINTS" id="PR00035">
    <property type="entry name" value="HTHGNTR"/>
</dbReference>